<organism evidence="2 3">
    <name type="scientific">Rhypophila decipiens</name>
    <dbReference type="NCBI Taxonomy" id="261697"/>
    <lineage>
        <taxon>Eukaryota</taxon>
        <taxon>Fungi</taxon>
        <taxon>Dikarya</taxon>
        <taxon>Ascomycota</taxon>
        <taxon>Pezizomycotina</taxon>
        <taxon>Sordariomycetes</taxon>
        <taxon>Sordariomycetidae</taxon>
        <taxon>Sordariales</taxon>
        <taxon>Naviculisporaceae</taxon>
        <taxon>Rhypophila</taxon>
    </lineage>
</organism>
<evidence type="ECO:0000313" key="2">
    <source>
        <dbReference type="EMBL" id="KAK4214307.1"/>
    </source>
</evidence>
<dbReference type="GO" id="GO:0031179">
    <property type="term" value="P:peptide modification"/>
    <property type="evidence" value="ECO:0007669"/>
    <property type="project" value="InterPro"/>
</dbReference>
<keyword evidence="3" id="KW-1185">Reference proteome</keyword>
<evidence type="ECO:0000256" key="1">
    <source>
        <dbReference type="PIRSR" id="PIRSR607822-1"/>
    </source>
</evidence>
<dbReference type="GO" id="GO:0005975">
    <property type="term" value="P:carbohydrate metabolic process"/>
    <property type="evidence" value="ECO:0007669"/>
    <property type="project" value="InterPro"/>
</dbReference>
<dbReference type="SUPFAM" id="SSF158745">
    <property type="entry name" value="LanC-like"/>
    <property type="match status" value="1"/>
</dbReference>
<feature type="binding site" evidence="1">
    <location>
        <position position="252"/>
    </location>
    <ligand>
        <name>Zn(2+)</name>
        <dbReference type="ChEBI" id="CHEBI:29105"/>
    </ligand>
</feature>
<dbReference type="SMART" id="SM01260">
    <property type="entry name" value="LANC_like"/>
    <property type="match status" value="1"/>
</dbReference>
<dbReference type="InterPro" id="IPR012341">
    <property type="entry name" value="6hp_glycosidase-like_sf"/>
</dbReference>
<dbReference type="PANTHER" id="PTHR12736">
    <property type="entry name" value="LANC-LIKE PROTEIN"/>
    <property type="match status" value="1"/>
</dbReference>
<feature type="binding site" evidence="1">
    <location>
        <position position="300"/>
    </location>
    <ligand>
        <name>Zn(2+)</name>
        <dbReference type="ChEBI" id="CHEBI:29105"/>
    </ligand>
</feature>
<dbReference type="EMBL" id="MU858096">
    <property type="protein sequence ID" value="KAK4214307.1"/>
    <property type="molecule type" value="Genomic_DNA"/>
</dbReference>
<dbReference type="GO" id="GO:0046872">
    <property type="term" value="F:metal ion binding"/>
    <property type="evidence" value="ECO:0007669"/>
    <property type="project" value="UniProtKB-KW"/>
</dbReference>
<dbReference type="PRINTS" id="PR01950">
    <property type="entry name" value="LANCSUPER"/>
</dbReference>
<keyword evidence="1" id="KW-0862">Zinc</keyword>
<dbReference type="Proteomes" id="UP001301769">
    <property type="component" value="Unassembled WGS sequence"/>
</dbReference>
<protein>
    <submittedName>
        <fullName evidence="2">Uncharacterized protein</fullName>
    </submittedName>
</protein>
<keyword evidence="1" id="KW-0479">Metal-binding</keyword>
<proteinExistence type="predicted"/>
<dbReference type="PANTHER" id="PTHR12736:SF7">
    <property type="entry name" value="LANC-LIKE PROTEIN 3"/>
    <property type="match status" value="1"/>
</dbReference>
<evidence type="ECO:0000313" key="3">
    <source>
        <dbReference type="Proteomes" id="UP001301769"/>
    </source>
</evidence>
<dbReference type="InterPro" id="IPR007822">
    <property type="entry name" value="LANC-like"/>
</dbReference>
<feature type="binding site" evidence="1">
    <location>
        <position position="301"/>
    </location>
    <ligand>
        <name>Zn(2+)</name>
        <dbReference type="ChEBI" id="CHEBI:29105"/>
    </ligand>
</feature>
<reference evidence="2" key="2">
    <citation type="submission" date="2023-05" db="EMBL/GenBank/DDBJ databases">
        <authorList>
            <consortium name="Lawrence Berkeley National Laboratory"/>
            <person name="Steindorff A."/>
            <person name="Hensen N."/>
            <person name="Bonometti L."/>
            <person name="Westerberg I."/>
            <person name="Brannstrom I.O."/>
            <person name="Guillou S."/>
            <person name="Cros-Aarteil S."/>
            <person name="Calhoun S."/>
            <person name="Haridas S."/>
            <person name="Kuo A."/>
            <person name="Mondo S."/>
            <person name="Pangilinan J."/>
            <person name="Riley R."/>
            <person name="Labutti K."/>
            <person name="Andreopoulos B."/>
            <person name="Lipzen A."/>
            <person name="Chen C."/>
            <person name="Yanf M."/>
            <person name="Daum C."/>
            <person name="Ng V."/>
            <person name="Clum A."/>
            <person name="Ohm R."/>
            <person name="Martin F."/>
            <person name="Silar P."/>
            <person name="Natvig D."/>
            <person name="Lalanne C."/>
            <person name="Gautier V."/>
            <person name="Ament-Velasquez S.L."/>
            <person name="Kruys A."/>
            <person name="Hutchinson M.I."/>
            <person name="Powell A.J."/>
            <person name="Barry K."/>
            <person name="Miller A.N."/>
            <person name="Grigoriev I.V."/>
            <person name="Debuchy R."/>
            <person name="Gladieux P."/>
            <person name="Thoren M.H."/>
            <person name="Johannesson H."/>
        </authorList>
    </citation>
    <scope>NUCLEOTIDE SEQUENCE</scope>
    <source>
        <strain evidence="2">PSN293</strain>
    </source>
</reference>
<comment type="caution">
    <text evidence="2">The sequence shown here is derived from an EMBL/GenBank/DDBJ whole genome shotgun (WGS) entry which is preliminary data.</text>
</comment>
<dbReference type="AlphaFoldDB" id="A0AAN6YCX3"/>
<accession>A0AAN6YCX3</accession>
<sequence length="398" mass="44404">MEKRHFSVSQPNNLLTIGDTDVYLTNALEDIVVNYPPRSRYPHEVLQGLWSGPTGIGYLMLQVSSYRPGLLISGQPAAHWALGYVSGSRGHNLRLGSHGCGITDERLSWEAVRAAVSKDIRHVREFVSSVSQVCQVQEFPDEIHYGRAGTLYLLRLVRHWVPESKPLVDPAIDEISNTIIKNGPDWKWHGKRYLGAAHGDVGIVTQLVLTSPSVAPQLESVVTRLLDLQHSDGNWPSHEGHHHGGKTLVQFCHGAPGFLFSLLSLRQHFPTLHDRIDAAIERARECVWNEGLLRKEPSLCHGVFGNALTFPVGPRRDHFLGVATPEHVAEMKRMDPTGTVFQRADYGRAYSTLTSYTPGAVWAWLQSKEETPRMLAYNDFDEILALDGRNVEVPVQVA</sequence>
<dbReference type="GO" id="GO:0005886">
    <property type="term" value="C:plasma membrane"/>
    <property type="evidence" value="ECO:0007669"/>
    <property type="project" value="TreeGrafter"/>
</dbReference>
<dbReference type="Pfam" id="PF05147">
    <property type="entry name" value="LANC_like"/>
    <property type="match status" value="1"/>
</dbReference>
<reference evidence="2" key="1">
    <citation type="journal article" date="2023" name="Mol. Phylogenet. Evol.">
        <title>Genome-scale phylogeny and comparative genomics of the fungal order Sordariales.</title>
        <authorList>
            <person name="Hensen N."/>
            <person name="Bonometti L."/>
            <person name="Westerberg I."/>
            <person name="Brannstrom I.O."/>
            <person name="Guillou S."/>
            <person name="Cros-Aarteil S."/>
            <person name="Calhoun S."/>
            <person name="Haridas S."/>
            <person name="Kuo A."/>
            <person name="Mondo S."/>
            <person name="Pangilinan J."/>
            <person name="Riley R."/>
            <person name="LaButti K."/>
            <person name="Andreopoulos B."/>
            <person name="Lipzen A."/>
            <person name="Chen C."/>
            <person name="Yan M."/>
            <person name="Daum C."/>
            <person name="Ng V."/>
            <person name="Clum A."/>
            <person name="Steindorff A."/>
            <person name="Ohm R.A."/>
            <person name="Martin F."/>
            <person name="Silar P."/>
            <person name="Natvig D.O."/>
            <person name="Lalanne C."/>
            <person name="Gautier V."/>
            <person name="Ament-Velasquez S.L."/>
            <person name="Kruys A."/>
            <person name="Hutchinson M.I."/>
            <person name="Powell A.J."/>
            <person name="Barry K."/>
            <person name="Miller A.N."/>
            <person name="Grigoriev I.V."/>
            <person name="Debuchy R."/>
            <person name="Gladieux P."/>
            <person name="Hiltunen Thoren M."/>
            <person name="Johannesson H."/>
        </authorList>
    </citation>
    <scope>NUCLEOTIDE SEQUENCE</scope>
    <source>
        <strain evidence="2">PSN293</strain>
    </source>
</reference>
<dbReference type="CDD" id="cd04794">
    <property type="entry name" value="euk_LANCL"/>
    <property type="match status" value="1"/>
</dbReference>
<name>A0AAN6YCX3_9PEZI</name>
<dbReference type="Gene3D" id="1.50.10.10">
    <property type="match status" value="1"/>
</dbReference>
<gene>
    <name evidence="2" type="ORF">QBC37DRAFT_157607</name>
</gene>